<dbReference type="PANTHER" id="PTHR28165:SF1">
    <property type="entry name" value="NON-CLASSICAL EXPORT PROTEIN 2-RELATED"/>
    <property type="match status" value="1"/>
</dbReference>
<dbReference type="RefSeq" id="XP_035324455.1">
    <property type="nucleotide sequence ID" value="XM_035463031.1"/>
</dbReference>
<evidence type="ECO:0000256" key="1">
    <source>
        <dbReference type="ARBA" id="ARBA00004141"/>
    </source>
</evidence>
<feature type="transmembrane region" description="Helical" evidence="5">
    <location>
        <begin position="41"/>
        <end position="70"/>
    </location>
</feature>
<sequence length="174" mass="18028">MSSSPIIDANLRATALVVTVAATGLHGSVLSDSVGGGHQTAILAWTVSVVAWCWVASLYGLASLCATVLASAPLVQLALDGVASLATLADAIALSAVLGVVDCGDISSATESDWIGFGSADTEHRCRMVQAGTVLIWILCVLFSLIAFFTFRSWRVRAAGRRSPPGRPNMSQPV</sequence>
<name>A0A9P4Z1Z9_9HYPO</name>
<proteinExistence type="predicted"/>
<accession>A0A9P4Z1Z9</accession>
<keyword evidence="8" id="KW-1185">Reference proteome</keyword>
<dbReference type="EMBL" id="JAANYQ010000002">
    <property type="protein sequence ID" value="KAF4125803.1"/>
    <property type="molecule type" value="Genomic_DNA"/>
</dbReference>
<dbReference type="Pfam" id="PF01284">
    <property type="entry name" value="MARVEL"/>
    <property type="match status" value="1"/>
</dbReference>
<comment type="subcellular location">
    <subcellularLocation>
        <location evidence="1">Membrane</location>
        <topology evidence="1">Multi-pass membrane protein</topology>
    </subcellularLocation>
</comment>
<dbReference type="AlphaFoldDB" id="A0A9P4Z1Z9"/>
<dbReference type="GeneID" id="55967279"/>
<dbReference type="GO" id="GO:0072659">
    <property type="term" value="P:protein localization to plasma membrane"/>
    <property type="evidence" value="ECO:0007669"/>
    <property type="project" value="TreeGrafter"/>
</dbReference>
<reference evidence="7" key="1">
    <citation type="submission" date="2020-03" db="EMBL/GenBank/DDBJ databases">
        <title>Site-based positive gene gene selection in Geosmithia morbida across the United States reveals a broad range of putative effectors and factors for local host and environmental adapation.</title>
        <authorList>
            <person name="Onufrak A."/>
            <person name="Murdoch R.W."/>
            <person name="Gazis R."/>
            <person name="Huff M."/>
            <person name="Staton M."/>
            <person name="Klingeman W."/>
            <person name="Hadziabdic D."/>
        </authorList>
    </citation>
    <scope>NUCLEOTIDE SEQUENCE</scope>
    <source>
        <strain evidence="7">1262</strain>
    </source>
</reference>
<evidence type="ECO:0000256" key="5">
    <source>
        <dbReference type="SAM" id="Phobius"/>
    </source>
</evidence>
<organism evidence="7 8">
    <name type="scientific">Geosmithia morbida</name>
    <dbReference type="NCBI Taxonomy" id="1094350"/>
    <lineage>
        <taxon>Eukaryota</taxon>
        <taxon>Fungi</taxon>
        <taxon>Dikarya</taxon>
        <taxon>Ascomycota</taxon>
        <taxon>Pezizomycotina</taxon>
        <taxon>Sordariomycetes</taxon>
        <taxon>Hypocreomycetidae</taxon>
        <taxon>Hypocreales</taxon>
        <taxon>Bionectriaceae</taxon>
        <taxon>Geosmithia</taxon>
    </lineage>
</organism>
<feature type="domain" description="MARVEL" evidence="6">
    <location>
        <begin position="10"/>
        <end position="149"/>
    </location>
</feature>
<dbReference type="GO" id="GO:0070941">
    <property type="term" value="P:eisosome assembly"/>
    <property type="evidence" value="ECO:0007669"/>
    <property type="project" value="TreeGrafter"/>
</dbReference>
<dbReference type="GO" id="GO:0005886">
    <property type="term" value="C:plasma membrane"/>
    <property type="evidence" value="ECO:0007669"/>
    <property type="project" value="TreeGrafter"/>
</dbReference>
<evidence type="ECO:0000259" key="6">
    <source>
        <dbReference type="Pfam" id="PF01284"/>
    </source>
</evidence>
<keyword evidence="4 5" id="KW-0472">Membrane</keyword>
<dbReference type="InterPro" id="IPR008253">
    <property type="entry name" value="Marvel"/>
</dbReference>
<dbReference type="Proteomes" id="UP000749293">
    <property type="component" value="Unassembled WGS sequence"/>
</dbReference>
<evidence type="ECO:0000313" key="8">
    <source>
        <dbReference type="Proteomes" id="UP000749293"/>
    </source>
</evidence>
<evidence type="ECO:0000313" key="7">
    <source>
        <dbReference type="EMBL" id="KAF4125803.1"/>
    </source>
</evidence>
<protein>
    <submittedName>
        <fullName evidence="7">Membrane-associating domain</fullName>
    </submittedName>
</protein>
<feature type="transmembrane region" description="Helical" evidence="5">
    <location>
        <begin position="134"/>
        <end position="154"/>
    </location>
</feature>
<evidence type="ECO:0000256" key="3">
    <source>
        <dbReference type="ARBA" id="ARBA00022989"/>
    </source>
</evidence>
<dbReference type="GO" id="GO:0032126">
    <property type="term" value="C:eisosome"/>
    <property type="evidence" value="ECO:0007669"/>
    <property type="project" value="TreeGrafter"/>
</dbReference>
<dbReference type="PANTHER" id="PTHR28165">
    <property type="entry name" value="NON-CLASSICAL EXPORT PROTEIN 2-RELATED"/>
    <property type="match status" value="1"/>
</dbReference>
<keyword evidence="2 5" id="KW-0812">Transmembrane</keyword>
<evidence type="ECO:0000256" key="2">
    <source>
        <dbReference type="ARBA" id="ARBA00022692"/>
    </source>
</evidence>
<comment type="caution">
    <text evidence="7">The sequence shown here is derived from an EMBL/GenBank/DDBJ whole genome shotgun (WGS) entry which is preliminary data.</text>
</comment>
<keyword evidence="3 5" id="KW-1133">Transmembrane helix</keyword>
<dbReference type="InterPro" id="IPR052649">
    <property type="entry name" value="NCE102-like"/>
</dbReference>
<dbReference type="OrthoDB" id="5423111at2759"/>
<evidence type="ECO:0000256" key="4">
    <source>
        <dbReference type="ARBA" id="ARBA00023136"/>
    </source>
</evidence>
<gene>
    <name evidence="7" type="ORF">GMORB2_1049</name>
</gene>